<gene>
    <name evidence="1" type="ORF">ANN_00947</name>
</gene>
<dbReference type="EMBL" id="JAJSOF020000003">
    <property type="protein sequence ID" value="KAJ4449546.1"/>
    <property type="molecule type" value="Genomic_DNA"/>
</dbReference>
<keyword evidence="2" id="KW-1185">Reference proteome</keyword>
<protein>
    <submittedName>
        <fullName evidence="1">Uncharacterized protein</fullName>
    </submittedName>
</protein>
<name>A0ABQ8TS75_PERAM</name>
<evidence type="ECO:0000313" key="1">
    <source>
        <dbReference type="EMBL" id="KAJ4449546.1"/>
    </source>
</evidence>
<evidence type="ECO:0000313" key="2">
    <source>
        <dbReference type="Proteomes" id="UP001148838"/>
    </source>
</evidence>
<comment type="caution">
    <text evidence="1">The sequence shown here is derived from an EMBL/GenBank/DDBJ whole genome shotgun (WGS) entry which is preliminary data.</text>
</comment>
<proteinExistence type="predicted"/>
<organism evidence="1 2">
    <name type="scientific">Periplaneta americana</name>
    <name type="common">American cockroach</name>
    <name type="synonym">Blatta americana</name>
    <dbReference type="NCBI Taxonomy" id="6978"/>
    <lineage>
        <taxon>Eukaryota</taxon>
        <taxon>Metazoa</taxon>
        <taxon>Ecdysozoa</taxon>
        <taxon>Arthropoda</taxon>
        <taxon>Hexapoda</taxon>
        <taxon>Insecta</taxon>
        <taxon>Pterygota</taxon>
        <taxon>Neoptera</taxon>
        <taxon>Polyneoptera</taxon>
        <taxon>Dictyoptera</taxon>
        <taxon>Blattodea</taxon>
        <taxon>Blattoidea</taxon>
        <taxon>Blattidae</taxon>
        <taxon>Blattinae</taxon>
        <taxon>Periplaneta</taxon>
    </lineage>
</organism>
<reference evidence="1 2" key="1">
    <citation type="journal article" date="2022" name="Allergy">
        <title>Genome assembly and annotation of Periplaneta americana reveal a comprehensive cockroach allergen profile.</title>
        <authorList>
            <person name="Wang L."/>
            <person name="Xiong Q."/>
            <person name="Saelim N."/>
            <person name="Wang L."/>
            <person name="Nong W."/>
            <person name="Wan A.T."/>
            <person name="Shi M."/>
            <person name="Liu X."/>
            <person name="Cao Q."/>
            <person name="Hui J.H.L."/>
            <person name="Sookrung N."/>
            <person name="Leung T.F."/>
            <person name="Tungtrongchitr A."/>
            <person name="Tsui S.K.W."/>
        </authorList>
    </citation>
    <scope>NUCLEOTIDE SEQUENCE [LARGE SCALE GENOMIC DNA]</scope>
    <source>
        <strain evidence="1">PWHHKU_190912</strain>
    </source>
</reference>
<dbReference type="Proteomes" id="UP001148838">
    <property type="component" value="Unassembled WGS sequence"/>
</dbReference>
<sequence>MEIDRDIIDEVILVLAHCEDGQIKMAEEDIIMDTTRKEGLEVTGPWDLSGYSYEDEIWLNQELSQDGPPASFGRSERAWSLSDYLSTKRDVTLSGAEARWPTCQRRIHKLHPDHLSDLDNHLMYKAHNGPKFSIISHLLPRSRYNLSCHPGISICVCELCYYRLSSGLELVKLDGKNRALLSRYSTVRKRFKLSIYVCCLVNRPKTGPNLTSDTKKAPPVRQLGQGIIGHVNSLVYNSEINIPQELLFRIEVPFRNDPGLPERIHSSLQRRA</sequence>
<accession>A0ABQ8TS75</accession>